<feature type="compositionally biased region" description="Polar residues" evidence="2">
    <location>
        <begin position="80"/>
        <end position="90"/>
    </location>
</feature>
<dbReference type="OrthoDB" id="3555317at2759"/>
<keyword evidence="1" id="KW-0175">Coiled coil</keyword>
<dbReference type="CDD" id="cd14688">
    <property type="entry name" value="bZIP_YAP"/>
    <property type="match status" value="1"/>
</dbReference>
<dbReference type="InParanoid" id="A0A3N4KUE1"/>
<keyword evidence="4" id="KW-1185">Reference proteome</keyword>
<feature type="compositionally biased region" description="Basic and acidic residues" evidence="2">
    <location>
        <begin position="246"/>
        <end position="260"/>
    </location>
</feature>
<protein>
    <recommendedName>
        <fullName evidence="5">BZIP domain-containing protein</fullName>
    </recommendedName>
</protein>
<feature type="compositionally biased region" description="Polar residues" evidence="2">
    <location>
        <begin position="687"/>
        <end position="697"/>
    </location>
</feature>
<gene>
    <name evidence="3" type="ORF">P167DRAFT_534343</name>
</gene>
<dbReference type="AlphaFoldDB" id="A0A3N4KUE1"/>
<feature type="coiled-coil region" evidence="1">
    <location>
        <begin position="271"/>
        <end position="298"/>
    </location>
</feature>
<evidence type="ECO:0000313" key="3">
    <source>
        <dbReference type="EMBL" id="RPB14120.1"/>
    </source>
</evidence>
<dbReference type="PANTHER" id="PTHR40618">
    <property type="entry name" value="B-ZIP TRANSCRIPTION FACTOR (EUROFUNG)-RELATED"/>
    <property type="match status" value="1"/>
</dbReference>
<dbReference type="Gene3D" id="1.20.5.170">
    <property type="match status" value="1"/>
</dbReference>
<feature type="compositionally biased region" description="Low complexity" evidence="2">
    <location>
        <begin position="112"/>
        <end position="123"/>
    </location>
</feature>
<feature type="compositionally biased region" description="Acidic residues" evidence="2">
    <location>
        <begin position="347"/>
        <end position="363"/>
    </location>
</feature>
<proteinExistence type="predicted"/>
<feature type="region of interest" description="Disordered" evidence="2">
    <location>
        <begin position="1"/>
        <end position="132"/>
    </location>
</feature>
<evidence type="ECO:0000256" key="2">
    <source>
        <dbReference type="SAM" id="MobiDB-lite"/>
    </source>
</evidence>
<dbReference type="SUPFAM" id="SSF57959">
    <property type="entry name" value="Leucine zipper domain"/>
    <property type="match status" value="1"/>
</dbReference>
<feature type="region of interest" description="Disordered" evidence="2">
    <location>
        <begin position="341"/>
        <end position="457"/>
    </location>
</feature>
<organism evidence="3 4">
    <name type="scientific">Morchella conica CCBAS932</name>
    <dbReference type="NCBI Taxonomy" id="1392247"/>
    <lineage>
        <taxon>Eukaryota</taxon>
        <taxon>Fungi</taxon>
        <taxon>Dikarya</taxon>
        <taxon>Ascomycota</taxon>
        <taxon>Pezizomycotina</taxon>
        <taxon>Pezizomycetes</taxon>
        <taxon>Pezizales</taxon>
        <taxon>Morchellaceae</taxon>
        <taxon>Morchella</taxon>
    </lineage>
</organism>
<dbReference type="PANTHER" id="PTHR40618:SF1">
    <property type="entry name" value="B-ZIP TRANSCRIPTION FACTOR (EUROFUNG)"/>
    <property type="match status" value="1"/>
</dbReference>
<feature type="region of interest" description="Disordered" evidence="2">
    <location>
        <begin position="678"/>
        <end position="721"/>
    </location>
</feature>
<accession>A0A3N4KUE1</accession>
<feature type="compositionally biased region" description="Low complexity" evidence="2">
    <location>
        <begin position="91"/>
        <end position="102"/>
    </location>
</feature>
<dbReference type="Proteomes" id="UP000277580">
    <property type="component" value="Unassembled WGS sequence"/>
</dbReference>
<dbReference type="STRING" id="1392247.A0A3N4KUE1"/>
<dbReference type="EMBL" id="ML119119">
    <property type="protein sequence ID" value="RPB14120.1"/>
    <property type="molecule type" value="Genomic_DNA"/>
</dbReference>
<feature type="compositionally biased region" description="Low complexity" evidence="2">
    <location>
        <begin position="397"/>
        <end position="446"/>
    </location>
</feature>
<dbReference type="InterPro" id="IPR046347">
    <property type="entry name" value="bZIP_sf"/>
</dbReference>
<evidence type="ECO:0008006" key="5">
    <source>
        <dbReference type="Google" id="ProtNLM"/>
    </source>
</evidence>
<feature type="compositionally biased region" description="Low complexity" evidence="2">
    <location>
        <begin position="42"/>
        <end position="79"/>
    </location>
</feature>
<feature type="compositionally biased region" description="Polar residues" evidence="2">
    <location>
        <begin position="447"/>
        <end position="457"/>
    </location>
</feature>
<feature type="region of interest" description="Disordered" evidence="2">
    <location>
        <begin position="186"/>
        <end position="260"/>
    </location>
</feature>
<evidence type="ECO:0000256" key="1">
    <source>
        <dbReference type="SAM" id="Coils"/>
    </source>
</evidence>
<dbReference type="GO" id="GO:0003700">
    <property type="term" value="F:DNA-binding transcription factor activity"/>
    <property type="evidence" value="ECO:0007669"/>
    <property type="project" value="InterPro"/>
</dbReference>
<sequence>MENQHSTQSELRHSFVPNFAPISREDRMMSPAGNSVHPTPVHPQYLHQPRQQQQQSSLPGTPQHSSAHHSASSSPYHSSFPMNRINTSTEQQQQQQQQQQHPSPAPYPHSMPPSRNSSHPASGPSGGGYLDPTTYLNMSDVMGMGMEPLPMGGTMGGNMDMDLSILSAEEHGDLKILEERERMRRMQASQHEYQMGGRRGDDLKGRSAGVGRGRKRAGSDDSGHDPTPVARGGPGGSSNRKQRGRPRLDTKDENAADRRRTQIRLAQRAYRLRKETTISSLRNRVNELETAIDGMQTTFLELHDSAMSCLSKNPDVSSAGFGSNLKQLTEKFLGLAKEALGSSEGAETGDEDAEGESINEDDGNGNARSKRRRSRDDGSPGSGGGGGGMQASGGSGSVPSFGGYQVSYSRENGNSRGSRSSYDNNGNSQNRSAGAGAEAAGSGASGRSNTMTTSSSFSLGSYNREHGLYSPSSSESAYMGGLLQSSSSTSSAMLDPAPSTTYKQDIPAGLESFSYSFHETNFSRRLHRAGLEYAHLMLTSPNADQYEVARLFAYTFCYTSREDALECITKLLQIGPKDSLDLSEHPEIRPLPRKPLDYTESMQSYEAERAGRQVQEPRNREEFNMREEANKMLIKLGIHQKYLRPDEVEQYITNLGILTSTTAAADTLNNAGADLMEMEVESEHSRQASPSLAQPPQTLRPRSPPQTPPARTANANQTQGGLTSATVMSLDYFQPQAMRTPEDQVNYQVRQFEKNHSSPAGANEIDNEASIKVLEGVKKQVDLDMFIKQLIPRGVCLGRFPGFKKSDVEAAISLATVAPVY</sequence>
<reference evidence="3 4" key="1">
    <citation type="journal article" date="2018" name="Nat. Ecol. Evol.">
        <title>Pezizomycetes genomes reveal the molecular basis of ectomycorrhizal truffle lifestyle.</title>
        <authorList>
            <person name="Murat C."/>
            <person name="Payen T."/>
            <person name="Noel B."/>
            <person name="Kuo A."/>
            <person name="Morin E."/>
            <person name="Chen J."/>
            <person name="Kohler A."/>
            <person name="Krizsan K."/>
            <person name="Balestrini R."/>
            <person name="Da Silva C."/>
            <person name="Montanini B."/>
            <person name="Hainaut M."/>
            <person name="Levati E."/>
            <person name="Barry K.W."/>
            <person name="Belfiori B."/>
            <person name="Cichocki N."/>
            <person name="Clum A."/>
            <person name="Dockter R.B."/>
            <person name="Fauchery L."/>
            <person name="Guy J."/>
            <person name="Iotti M."/>
            <person name="Le Tacon F."/>
            <person name="Lindquist E.A."/>
            <person name="Lipzen A."/>
            <person name="Malagnac F."/>
            <person name="Mello A."/>
            <person name="Molinier V."/>
            <person name="Miyauchi S."/>
            <person name="Poulain J."/>
            <person name="Riccioni C."/>
            <person name="Rubini A."/>
            <person name="Sitrit Y."/>
            <person name="Splivallo R."/>
            <person name="Traeger S."/>
            <person name="Wang M."/>
            <person name="Zifcakova L."/>
            <person name="Wipf D."/>
            <person name="Zambonelli A."/>
            <person name="Paolocci F."/>
            <person name="Nowrousian M."/>
            <person name="Ottonello S."/>
            <person name="Baldrian P."/>
            <person name="Spatafora J.W."/>
            <person name="Henrissat B."/>
            <person name="Nagy L.G."/>
            <person name="Aury J.M."/>
            <person name="Wincker P."/>
            <person name="Grigoriev I.V."/>
            <person name="Bonfante P."/>
            <person name="Martin F.M."/>
        </authorList>
    </citation>
    <scope>NUCLEOTIDE SEQUENCE [LARGE SCALE GENOMIC DNA]</scope>
    <source>
        <strain evidence="3 4">CCBAS932</strain>
    </source>
</reference>
<name>A0A3N4KUE1_9PEZI</name>
<feature type="compositionally biased region" description="Gly residues" evidence="2">
    <location>
        <begin position="380"/>
        <end position="396"/>
    </location>
</feature>
<evidence type="ECO:0000313" key="4">
    <source>
        <dbReference type="Proteomes" id="UP000277580"/>
    </source>
</evidence>